<evidence type="ECO:0000313" key="7">
    <source>
        <dbReference type="EMBL" id="CAD7661127.1"/>
    </source>
</evidence>
<keyword evidence="2" id="KW-0158">Chromosome</keyword>
<dbReference type="GO" id="GO:0003682">
    <property type="term" value="F:chromatin binding"/>
    <property type="evidence" value="ECO:0007669"/>
    <property type="project" value="TreeGrafter"/>
</dbReference>
<proteinExistence type="predicted"/>
<feature type="non-terminal residue" evidence="7">
    <location>
        <position position="425"/>
    </location>
</feature>
<evidence type="ECO:0000256" key="5">
    <source>
        <dbReference type="SAM" id="MobiDB-lite"/>
    </source>
</evidence>
<dbReference type="InterPro" id="IPR052489">
    <property type="entry name" value="LRWD1"/>
</dbReference>
<feature type="repeat" description="WD" evidence="4">
    <location>
        <begin position="188"/>
        <end position="228"/>
    </location>
</feature>
<dbReference type="Pfam" id="PF23215">
    <property type="entry name" value="WD_LRWD1"/>
    <property type="match status" value="1"/>
</dbReference>
<dbReference type="SMART" id="SM00320">
    <property type="entry name" value="WD40"/>
    <property type="match status" value="4"/>
</dbReference>
<feature type="domain" description="Leucine-rich repeat and WD repeat-containing protein 1 WD" evidence="6">
    <location>
        <begin position="63"/>
        <end position="230"/>
    </location>
</feature>
<dbReference type="GO" id="GO:0005664">
    <property type="term" value="C:nuclear origin of replication recognition complex"/>
    <property type="evidence" value="ECO:0007669"/>
    <property type="project" value="TreeGrafter"/>
</dbReference>
<keyword evidence="3" id="KW-0433">Leucine-rich repeat</keyword>
<feature type="region of interest" description="Disordered" evidence="5">
    <location>
        <begin position="1"/>
        <end position="61"/>
    </location>
</feature>
<dbReference type="OrthoDB" id="7318948at2759"/>
<dbReference type="AlphaFoldDB" id="A0A7R9MJ95"/>
<dbReference type="PANTHER" id="PTHR24370:SF10">
    <property type="entry name" value="LEUCINE-RICH REPEAT AND WD REPEAT-CONTAINING PROTEIN 1"/>
    <property type="match status" value="1"/>
</dbReference>
<feature type="compositionally biased region" description="Polar residues" evidence="5">
    <location>
        <begin position="44"/>
        <end position="61"/>
    </location>
</feature>
<sequence>MPSKRSRTNSHDLLANGLDTESERKRKPKKCGSSGDRNHHTNHKTSQVVSNQSTNSETIDPQLNYTPKLFVRCHCRRNDPFDNSTNIWSAAFMPKTSDDNNGNRFVATCGANMVCIIDCEKQSDVSPVMARYIDTNEDEEFVSLAWTVMPVQSVHTNTTDKSLILAVGGKATILLMSSLNEFHCYERIGGHSDQINALLFTSCDLLFSASYDKTIKLWRISRPDDNSSTQLLTTIDMKDNLLSLSYSHKYETLFASGYKGLYLWSKPSDLSDLCDSKEQTFSAQMKTKYLMDGLVVLPDDQDLIAVRIYLSKMITILDLKKMMAEMTKRDNRSEPKAISLLKVTKTKLKSFDGEYPFIYLSAHKNLLVSGGPNGQIRLYKTTGLRARSHEMTEADKMLEWPPIENIVKDNQTVIDDKKPVIVNTV</sequence>
<dbReference type="PROSITE" id="PS50082">
    <property type="entry name" value="WD_REPEATS_2"/>
    <property type="match status" value="1"/>
</dbReference>
<evidence type="ECO:0000256" key="1">
    <source>
        <dbReference type="ARBA" id="ARBA00004286"/>
    </source>
</evidence>
<dbReference type="InterPro" id="IPR036322">
    <property type="entry name" value="WD40_repeat_dom_sf"/>
</dbReference>
<reference evidence="7" key="1">
    <citation type="submission" date="2020-11" db="EMBL/GenBank/DDBJ databases">
        <authorList>
            <person name="Tran Van P."/>
        </authorList>
    </citation>
    <scope>NUCLEOTIDE SEQUENCE</scope>
</reference>
<keyword evidence="4" id="KW-0853">WD repeat</keyword>
<evidence type="ECO:0000313" key="8">
    <source>
        <dbReference type="Proteomes" id="UP000728032"/>
    </source>
</evidence>
<evidence type="ECO:0000256" key="4">
    <source>
        <dbReference type="PROSITE-ProRule" id="PRU00221"/>
    </source>
</evidence>
<gene>
    <name evidence="7" type="ORF">ONB1V03_LOCUS17688</name>
</gene>
<dbReference type="EMBL" id="OC937306">
    <property type="protein sequence ID" value="CAD7661127.1"/>
    <property type="molecule type" value="Genomic_DNA"/>
</dbReference>
<dbReference type="GO" id="GO:0006325">
    <property type="term" value="P:chromatin organization"/>
    <property type="evidence" value="ECO:0007669"/>
    <property type="project" value="TreeGrafter"/>
</dbReference>
<dbReference type="PROSITE" id="PS50294">
    <property type="entry name" value="WD_REPEATS_REGION"/>
    <property type="match status" value="1"/>
</dbReference>
<protein>
    <recommendedName>
        <fullName evidence="6">Leucine-rich repeat and WD repeat-containing protein 1 WD domain-containing protein</fullName>
    </recommendedName>
</protein>
<dbReference type="EMBL" id="CAJPVJ010022481">
    <property type="protein sequence ID" value="CAG2178263.1"/>
    <property type="molecule type" value="Genomic_DNA"/>
</dbReference>
<dbReference type="SUPFAM" id="SSF50978">
    <property type="entry name" value="WD40 repeat-like"/>
    <property type="match status" value="1"/>
</dbReference>
<evidence type="ECO:0000259" key="6">
    <source>
        <dbReference type="Pfam" id="PF23215"/>
    </source>
</evidence>
<evidence type="ECO:0000256" key="2">
    <source>
        <dbReference type="ARBA" id="ARBA00022454"/>
    </source>
</evidence>
<accession>A0A7R9MJ95</accession>
<dbReference type="InterPro" id="IPR001680">
    <property type="entry name" value="WD40_rpt"/>
</dbReference>
<dbReference type="InterPro" id="IPR056160">
    <property type="entry name" value="WD_LRWD1"/>
</dbReference>
<dbReference type="Gene3D" id="2.130.10.10">
    <property type="entry name" value="YVTN repeat-like/Quinoprotein amine dehydrogenase"/>
    <property type="match status" value="1"/>
</dbReference>
<keyword evidence="8" id="KW-1185">Reference proteome</keyword>
<dbReference type="InterPro" id="IPR015943">
    <property type="entry name" value="WD40/YVTN_repeat-like_dom_sf"/>
</dbReference>
<dbReference type="PANTHER" id="PTHR24370">
    <property type="entry name" value="OPTICIN"/>
    <property type="match status" value="1"/>
</dbReference>
<dbReference type="Proteomes" id="UP000728032">
    <property type="component" value="Unassembled WGS sequence"/>
</dbReference>
<name>A0A7R9MJ95_9ACAR</name>
<dbReference type="GO" id="GO:0071169">
    <property type="term" value="P:establishment of protein localization to chromatin"/>
    <property type="evidence" value="ECO:0007669"/>
    <property type="project" value="TreeGrafter"/>
</dbReference>
<comment type="subcellular location">
    <subcellularLocation>
        <location evidence="1">Chromosome</location>
    </subcellularLocation>
</comment>
<evidence type="ECO:0000256" key="3">
    <source>
        <dbReference type="ARBA" id="ARBA00022614"/>
    </source>
</evidence>
<organism evidence="7">
    <name type="scientific">Oppiella nova</name>
    <dbReference type="NCBI Taxonomy" id="334625"/>
    <lineage>
        <taxon>Eukaryota</taxon>
        <taxon>Metazoa</taxon>
        <taxon>Ecdysozoa</taxon>
        <taxon>Arthropoda</taxon>
        <taxon>Chelicerata</taxon>
        <taxon>Arachnida</taxon>
        <taxon>Acari</taxon>
        <taxon>Acariformes</taxon>
        <taxon>Sarcoptiformes</taxon>
        <taxon>Oribatida</taxon>
        <taxon>Brachypylina</taxon>
        <taxon>Oppioidea</taxon>
        <taxon>Oppiidae</taxon>
        <taxon>Oppiella</taxon>
    </lineage>
</organism>